<protein>
    <submittedName>
        <fullName evidence="2">Uncharacterized protein</fullName>
    </submittedName>
</protein>
<gene>
    <name evidence="2" type="ORF">E3N88_13678</name>
</gene>
<feature type="region of interest" description="Disordered" evidence="1">
    <location>
        <begin position="58"/>
        <end position="82"/>
    </location>
</feature>
<reference evidence="2 3" key="1">
    <citation type="submission" date="2019-05" db="EMBL/GenBank/DDBJ databases">
        <title>Mikania micrantha, genome provides insights into the molecular mechanism of rapid growth.</title>
        <authorList>
            <person name="Liu B."/>
        </authorList>
    </citation>
    <scope>NUCLEOTIDE SEQUENCE [LARGE SCALE GENOMIC DNA]</scope>
    <source>
        <strain evidence="2">NLD-2019</strain>
        <tissue evidence="2">Leaf</tissue>
    </source>
</reference>
<dbReference type="EMBL" id="SZYD01000007">
    <property type="protein sequence ID" value="KAD5802318.1"/>
    <property type="molecule type" value="Genomic_DNA"/>
</dbReference>
<organism evidence="2 3">
    <name type="scientific">Mikania micrantha</name>
    <name type="common">bitter vine</name>
    <dbReference type="NCBI Taxonomy" id="192012"/>
    <lineage>
        <taxon>Eukaryota</taxon>
        <taxon>Viridiplantae</taxon>
        <taxon>Streptophyta</taxon>
        <taxon>Embryophyta</taxon>
        <taxon>Tracheophyta</taxon>
        <taxon>Spermatophyta</taxon>
        <taxon>Magnoliopsida</taxon>
        <taxon>eudicotyledons</taxon>
        <taxon>Gunneridae</taxon>
        <taxon>Pentapetalae</taxon>
        <taxon>asterids</taxon>
        <taxon>campanulids</taxon>
        <taxon>Asterales</taxon>
        <taxon>Asteraceae</taxon>
        <taxon>Asteroideae</taxon>
        <taxon>Heliantheae alliance</taxon>
        <taxon>Eupatorieae</taxon>
        <taxon>Mikania</taxon>
    </lineage>
</organism>
<evidence type="ECO:0000313" key="2">
    <source>
        <dbReference type="EMBL" id="KAD5802318.1"/>
    </source>
</evidence>
<dbReference type="AlphaFoldDB" id="A0A5N6P0G9"/>
<feature type="compositionally biased region" description="Basic and acidic residues" evidence="1">
    <location>
        <begin position="58"/>
        <end position="81"/>
    </location>
</feature>
<name>A0A5N6P0G9_9ASTR</name>
<proteinExistence type="predicted"/>
<evidence type="ECO:0000256" key="1">
    <source>
        <dbReference type="SAM" id="MobiDB-lite"/>
    </source>
</evidence>
<dbReference type="Proteomes" id="UP000326396">
    <property type="component" value="Linkage Group LG15"/>
</dbReference>
<evidence type="ECO:0000313" key="3">
    <source>
        <dbReference type="Proteomes" id="UP000326396"/>
    </source>
</evidence>
<comment type="caution">
    <text evidence="2">The sequence shown here is derived from an EMBL/GenBank/DDBJ whole genome shotgun (WGS) entry which is preliminary data.</text>
</comment>
<sequence>MVNELVTYCSVYIAPIIKKGDNREPRNFAPQHRRSLSAYTQLSVFVFQSTRLYDESGKGRFLTPREHHKSSEGSGVSHDEYGGSQDGFSIVRDHIESLEDEDYNEEEDVTQLGYHATDLPHNPSFEGIYLSNRRKHILLTLKFIYPRLPFPPYWKSPPLPHKFHDIPTWYQPIRDATFLRTLKIIQSRE</sequence>
<keyword evidence="3" id="KW-1185">Reference proteome</keyword>
<accession>A0A5N6P0G9</accession>